<gene>
    <name evidence="3" type="ORF">CCAP1982_LOCUS6051</name>
</gene>
<evidence type="ECO:0000256" key="1">
    <source>
        <dbReference type="SAM" id="Phobius"/>
    </source>
</evidence>
<feature type="signal peptide" evidence="2">
    <location>
        <begin position="1"/>
        <end position="20"/>
    </location>
</feature>
<keyword evidence="2" id="KW-0732">Signal</keyword>
<reference evidence="4" key="2">
    <citation type="journal article" date="2014" name="BMC Genomics">
        <title>A genomic perspective to assessing quality of mass-reared SIT flies used in Mediterranean fruit fly (Ceratitis capitata) eradication in California.</title>
        <authorList>
            <person name="Calla B."/>
            <person name="Hall B."/>
            <person name="Hou S."/>
            <person name="Geib S.M."/>
        </authorList>
    </citation>
    <scope>NUCLEOTIDE SEQUENCE</scope>
</reference>
<dbReference type="EMBL" id="CAJHJT010000012">
    <property type="protein sequence ID" value="CAD6997410.1"/>
    <property type="molecule type" value="Genomic_DNA"/>
</dbReference>
<proteinExistence type="evidence at transcript level"/>
<keyword evidence="1" id="KW-0472">Membrane</keyword>
<name>W8BJ28_CERCA</name>
<feature type="transmembrane region" description="Helical" evidence="1">
    <location>
        <begin position="206"/>
        <end position="228"/>
    </location>
</feature>
<keyword evidence="5" id="KW-1185">Reference proteome</keyword>
<reference evidence="3" key="3">
    <citation type="submission" date="2020-11" db="EMBL/GenBank/DDBJ databases">
        <authorList>
            <person name="Whitehead M."/>
        </authorList>
    </citation>
    <scope>NUCLEOTIDE SEQUENCE</scope>
    <source>
        <strain evidence="3">EGII</strain>
    </source>
</reference>
<dbReference type="Proteomes" id="UP000606786">
    <property type="component" value="Unassembled WGS sequence"/>
</dbReference>
<protein>
    <submittedName>
        <fullName evidence="3">(Mediterranean fruit fly) hypothetical protein</fullName>
    </submittedName>
</protein>
<evidence type="ECO:0000313" key="5">
    <source>
        <dbReference type="Proteomes" id="UP000606786"/>
    </source>
</evidence>
<keyword evidence="1" id="KW-0812">Transmembrane</keyword>
<dbReference type="EMBL" id="GAMC01005245">
    <property type="protein sequence ID" value="JAC01311.1"/>
    <property type="molecule type" value="mRNA"/>
</dbReference>
<accession>W8BJ28</accession>
<reference evidence="4" key="1">
    <citation type="submission" date="2013-07" db="EMBL/GenBank/DDBJ databases">
        <authorList>
            <person name="Geib S."/>
        </authorList>
    </citation>
    <scope>NUCLEOTIDE SEQUENCE</scope>
</reference>
<evidence type="ECO:0000313" key="3">
    <source>
        <dbReference type="EMBL" id="CAD6997410.1"/>
    </source>
</evidence>
<organism evidence="4">
    <name type="scientific">Ceratitis capitata</name>
    <name type="common">Mediterranean fruit fly</name>
    <name type="synonym">Tephritis capitata</name>
    <dbReference type="NCBI Taxonomy" id="7213"/>
    <lineage>
        <taxon>Eukaryota</taxon>
        <taxon>Metazoa</taxon>
        <taxon>Ecdysozoa</taxon>
        <taxon>Arthropoda</taxon>
        <taxon>Hexapoda</taxon>
        <taxon>Insecta</taxon>
        <taxon>Pterygota</taxon>
        <taxon>Neoptera</taxon>
        <taxon>Endopterygota</taxon>
        <taxon>Diptera</taxon>
        <taxon>Brachycera</taxon>
        <taxon>Muscomorpha</taxon>
        <taxon>Tephritoidea</taxon>
        <taxon>Tephritidae</taxon>
        <taxon>Ceratitis</taxon>
        <taxon>Ceratitis</taxon>
    </lineage>
</organism>
<dbReference type="AlphaFoldDB" id="W8BJ28"/>
<evidence type="ECO:0000256" key="2">
    <source>
        <dbReference type="SAM" id="SignalP"/>
    </source>
</evidence>
<feature type="chain" id="PRO_5036288236" evidence="2">
    <location>
        <begin position="21"/>
        <end position="229"/>
    </location>
</feature>
<sequence length="229" mass="26028">MSGYFKIIFVLFCVIYCTLSTPMKPPAFPICIDNVCHCGSDAHEEVLAGRKYCATNSREPCPMHSVRLSKNHCECRKGYKFIDKARTKCGKEIKVDLPLEIDNFEKSAHVPNQNAEIKENTKESATNKYQSETDTQLEEVRFEPDLTTISVQLALNTKADEERGESPIIRHYAVGEENRQSAIQFDQSITTKNLPKSTTNATQRNLVMNLLIAINCIYVLAWVQSWLLF</sequence>
<keyword evidence="1" id="KW-1133">Transmembrane helix</keyword>
<evidence type="ECO:0000313" key="4">
    <source>
        <dbReference type="EMBL" id="JAC01311.1"/>
    </source>
</evidence>